<name>A0A1E3H7Q6_9HYPH</name>
<reference evidence="3 4" key="1">
    <citation type="submission" date="2016-07" db="EMBL/GenBank/DDBJ databases">
        <title>Draft Genome Sequence of Methylobrevis pamukkalensis PK2.</title>
        <authorList>
            <person name="Vasilenko O.V."/>
            <person name="Doronina N.V."/>
            <person name="Shmareva M.N."/>
            <person name="Tarlachkov S.V."/>
            <person name="Mustakhimov I."/>
            <person name="Trotsenko Y.A."/>
        </authorList>
    </citation>
    <scope>NUCLEOTIDE SEQUENCE [LARGE SCALE GENOMIC DNA]</scope>
    <source>
        <strain evidence="3 4">PK2</strain>
    </source>
</reference>
<evidence type="ECO:0000256" key="1">
    <source>
        <dbReference type="SAM" id="MobiDB-lite"/>
    </source>
</evidence>
<organism evidence="3 4">
    <name type="scientific">Methylobrevis pamukkalensis</name>
    <dbReference type="NCBI Taxonomy" id="1439726"/>
    <lineage>
        <taxon>Bacteria</taxon>
        <taxon>Pseudomonadati</taxon>
        <taxon>Pseudomonadota</taxon>
        <taxon>Alphaproteobacteria</taxon>
        <taxon>Hyphomicrobiales</taxon>
        <taxon>Pleomorphomonadaceae</taxon>
        <taxon>Methylobrevis</taxon>
    </lineage>
</organism>
<evidence type="ECO:0000313" key="3">
    <source>
        <dbReference type="EMBL" id="ODN72334.1"/>
    </source>
</evidence>
<feature type="region of interest" description="Disordered" evidence="1">
    <location>
        <begin position="36"/>
        <end position="84"/>
    </location>
</feature>
<dbReference type="RefSeq" id="WP_069305507.1">
    <property type="nucleotide sequence ID" value="NZ_MCRJ01000003.1"/>
</dbReference>
<protein>
    <submittedName>
        <fullName evidence="3">Uncharacterized protein</fullName>
    </submittedName>
</protein>
<feature type="compositionally biased region" description="Low complexity" evidence="1">
    <location>
        <begin position="37"/>
        <end position="51"/>
    </location>
</feature>
<feature type="chain" id="PRO_5009129017" evidence="2">
    <location>
        <begin position="27"/>
        <end position="84"/>
    </location>
</feature>
<feature type="compositionally biased region" description="Low complexity" evidence="1">
    <location>
        <begin position="63"/>
        <end position="84"/>
    </location>
</feature>
<proteinExistence type="predicted"/>
<sequence>MKTPTIAAQTLVVAMTFVAGVSAAQAQEAPGYRFARPPEAQKPVAPAAPVPTLAEQAERRTRALAADLDAPGAAAPSLPGISPR</sequence>
<comment type="caution">
    <text evidence="3">The sequence shown here is derived from an EMBL/GenBank/DDBJ whole genome shotgun (WGS) entry which is preliminary data.</text>
</comment>
<keyword evidence="4" id="KW-1185">Reference proteome</keyword>
<dbReference type="EMBL" id="MCRJ01000003">
    <property type="protein sequence ID" value="ODN72334.1"/>
    <property type="molecule type" value="Genomic_DNA"/>
</dbReference>
<keyword evidence="2" id="KW-0732">Signal</keyword>
<dbReference type="Proteomes" id="UP000094622">
    <property type="component" value="Unassembled WGS sequence"/>
</dbReference>
<feature type="signal peptide" evidence="2">
    <location>
        <begin position="1"/>
        <end position="26"/>
    </location>
</feature>
<evidence type="ECO:0000256" key="2">
    <source>
        <dbReference type="SAM" id="SignalP"/>
    </source>
</evidence>
<accession>A0A1E3H7Q6</accession>
<gene>
    <name evidence="3" type="ORF">A6302_00261</name>
</gene>
<dbReference type="AlphaFoldDB" id="A0A1E3H7Q6"/>
<evidence type="ECO:0000313" key="4">
    <source>
        <dbReference type="Proteomes" id="UP000094622"/>
    </source>
</evidence>